<evidence type="ECO:0000313" key="1">
    <source>
        <dbReference type="EMBL" id="ASS89170.1"/>
    </source>
</evidence>
<name>A0A223E1X6_9BACI</name>
<dbReference type="Pfam" id="PF16887">
    <property type="entry name" value="DUF5081"/>
    <property type="match status" value="1"/>
</dbReference>
<dbReference type="InterPro" id="IPR031682">
    <property type="entry name" value="EsaE"/>
</dbReference>
<dbReference type="EMBL" id="CP017703">
    <property type="protein sequence ID" value="ASS89170.1"/>
    <property type="molecule type" value="Genomic_DNA"/>
</dbReference>
<protein>
    <submittedName>
        <fullName evidence="1">DUF5081 domain-containing protein</fullName>
    </submittedName>
</protein>
<reference evidence="1 2" key="1">
    <citation type="submission" date="2016-10" db="EMBL/GenBank/DDBJ databases">
        <title>The whole genome sequencing and assembly of Aeribacillus pallidus KCTC3564 strain.</title>
        <authorList>
            <person name="Lee Y.-J."/>
            <person name="Park M.-K."/>
            <person name="Yi H."/>
            <person name="Bahn Y.-S."/>
            <person name="Kim J.F."/>
            <person name="Lee D.-W."/>
        </authorList>
    </citation>
    <scope>NUCLEOTIDE SEQUENCE [LARGE SCALE GENOMIC DNA]</scope>
    <source>
        <strain evidence="1 2">KCTC3564</strain>
    </source>
</reference>
<dbReference type="GeneID" id="301127441"/>
<organism evidence="1 2">
    <name type="scientific">Aeribacillus pallidus</name>
    <dbReference type="NCBI Taxonomy" id="33936"/>
    <lineage>
        <taxon>Bacteria</taxon>
        <taxon>Bacillati</taxon>
        <taxon>Bacillota</taxon>
        <taxon>Bacilli</taxon>
        <taxon>Bacillales</taxon>
        <taxon>Bacillaceae</taxon>
        <taxon>Aeribacillus</taxon>
    </lineage>
</organism>
<proteinExistence type="predicted"/>
<evidence type="ECO:0000313" key="2">
    <source>
        <dbReference type="Proteomes" id="UP000214606"/>
    </source>
</evidence>
<dbReference type="AlphaFoldDB" id="A0A223E1X6"/>
<dbReference type="Proteomes" id="UP000214606">
    <property type="component" value="Chromosome"/>
</dbReference>
<gene>
    <name evidence="1" type="ORF">AP3564_01800</name>
</gene>
<sequence>MNAARDAFNVPELYLLAAAFGCNTIFGLPDKQIYQLKGEEVFKEAHERLKEKQILDSAGKITEAGALVIQALEHYAQSEKYVRINNLMFAFFEKTNDKLIVLVELENNLYQLRIMAKAFVLKLLSEQFPLMSREPAPLEKTFLKRELTHEERREVESFEPEKMFMNLEFFHMTERPMEPDNPKFYQQWMIFTKDQNLIMVDIPQKKYYHASQYWFLKLLFDELEFPYKEAKAHG</sequence>
<accession>A0A223E1X6</accession>
<dbReference type="KEGG" id="apak:AP3564_01800"/>
<dbReference type="RefSeq" id="WP_094244498.1">
    <property type="nucleotide sequence ID" value="NZ_CP017703.1"/>
</dbReference>